<name>A0A9W8CCF0_TRIRA</name>
<reference evidence="1" key="1">
    <citation type="submission" date="2021-02" db="EMBL/GenBank/DDBJ databases">
        <title>Comparative genomics reveals that relaxation of natural selection precedes convergent phenotypic evolution of cavefish.</title>
        <authorList>
            <person name="Peng Z."/>
        </authorList>
    </citation>
    <scope>NUCLEOTIDE SEQUENCE</scope>
    <source>
        <tissue evidence="1">Muscle</tissue>
    </source>
</reference>
<evidence type="ECO:0000313" key="1">
    <source>
        <dbReference type="EMBL" id="KAI7814334.1"/>
    </source>
</evidence>
<accession>A0A9W8CCF0</accession>
<gene>
    <name evidence="1" type="ORF">IRJ41_013077</name>
</gene>
<dbReference type="EMBL" id="JAFHDT010000001">
    <property type="protein sequence ID" value="KAI7814334.1"/>
    <property type="molecule type" value="Genomic_DNA"/>
</dbReference>
<comment type="caution">
    <text evidence="1">The sequence shown here is derived from an EMBL/GenBank/DDBJ whole genome shotgun (WGS) entry which is preliminary data.</text>
</comment>
<dbReference type="AlphaFoldDB" id="A0A9W8CCF0"/>
<protein>
    <submittedName>
        <fullName evidence="1">Uncharacterized protein</fullName>
    </submittedName>
</protein>
<organism evidence="1 2">
    <name type="scientific">Triplophysa rosa</name>
    <name type="common">Cave loach</name>
    <dbReference type="NCBI Taxonomy" id="992332"/>
    <lineage>
        <taxon>Eukaryota</taxon>
        <taxon>Metazoa</taxon>
        <taxon>Chordata</taxon>
        <taxon>Craniata</taxon>
        <taxon>Vertebrata</taxon>
        <taxon>Euteleostomi</taxon>
        <taxon>Actinopterygii</taxon>
        <taxon>Neopterygii</taxon>
        <taxon>Teleostei</taxon>
        <taxon>Ostariophysi</taxon>
        <taxon>Cypriniformes</taxon>
        <taxon>Nemacheilidae</taxon>
        <taxon>Triplophysa</taxon>
    </lineage>
</organism>
<sequence length="79" mass="8688">MCILSPCERSVPQRKINSAEVPCPGFLRPDPAVSVGFLFLLDSRGPSWHSDFLSDTSRAEHTLGVMVAVCDPDLLCSRR</sequence>
<proteinExistence type="predicted"/>
<keyword evidence="2" id="KW-1185">Reference proteome</keyword>
<dbReference type="Proteomes" id="UP001059041">
    <property type="component" value="Linkage Group LG1"/>
</dbReference>
<evidence type="ECO:0000313" key="2">
    <source>
        <dbReference type="Proteomes" id="UP001059041"/>
    </source>
</evidence>